<dbReference type="InterPro" id="IPR035919">
    <property type="entry name" value="EAL_sf"/>
</dbReference>
<dbReference type="InterPro" id="IPR050706">
    <property type="entry name" value="Cyclic-di-GMP_PDE-like"/>
</dbReference>
<dbReference type="InterPro" id="IPR043128">
    <property type="entry name" value="Rev_trsase/Diguanyl_cyclase"/>
</dbReference>
<reference evidence="3 4" key="1">
    <citation type="submission" date="2018-09" db="EMBL/GenBank/DDBJ databases">
        <authorList>
            <person name="Wang Z."/>
        </authorList>
    </citation>
    <scope>NUCLEOTIDE SEQUENCE [LARGE SCALE GENOMIC DNA]</scope>
    <source>
        <strain evidence="3 4">ALS 81</strain>
    </source>
</reference>
<dbReference type="EMBL" id="RAQO01000001">
    <property type="protein sequence ID" value="RKF22162.1"/>
    <property type="molecule type" value="Genomic_DNA"/>
</dbReference>
<dbReference type="Gene3D" id="3.30.450.20">
    <property type="entry name" value="PAS domain"/>
    <property type="match status" value="1"/>
</dbReference>
<dbReference type="PROSITE" id="PS50883">
    <property type="entry name" value="EAL"/>
    <property type="match status" value="1"/>
</dbReference>
<proteinExistence type="predicted"/>
<evidence type="ECO:0000313" key="4">
    <source>
        <dbReference type="Proteomes" id="UP000286482"/>
    </source>
</evidence>
<evidence type="ECO:0000313" key="3">
    <source>
        <dbReference type="EMBL" id="RKF22162.1"/>
    </source>
</evidence>
<protein>
    <submittedName>
        <fullName evidence="3">Bifunctional diguanylate cyclase/phosphodiesterase</fullName>
    </submittedName>
</protein>
<sequence>MLKRFFLVFLTSIIFTEGRALALQPQSYRILVVDSYPSSMQWSHDYTEQFRSALSDRDIWVRYFPYQRMDSRKARLSLSQNQLLEETLFYYQFDLIVTLGAEALHSVNKLTHLGNVTTPVIATGANLNAYIGLGAQNLAGLSEDLNLAPLLSSIKQLHPNLGTVHLVVNDSLQLKNMSTRFLDISRSLNIETDIFIDEPDSNLLQWLDSLTDNDVILLAADNISARLQSVKDQSYSIWQQQLDYPVYSLWEYPLGNGALASYRQPAGPFAFETAKLVRRLIDGESISQFGIKNSRTQQLVFDENQLSRFGLNKADLPQNSILLNSGNRQQIPVLFFILISLALASAAVLLILRVSPKRIELRGIKQQQALNSKLAASSKIQRLVVDQELLIDSIENNLGTGLPLSPRTRTNTYLSFASDNSQRCVELISKALLRCEPNVNQQLLLYFNNQSNSEQSSVVVTISKLEPAEEGRYLIEAISVGRLAQEYQQLLRSEKRYRSLFERSPWPLLAVNRLGVVRSSNQAAADFFTYKSPEQLNLSQLNGFYRNTEDRIELKRLLQNTQTDSTFITREVQYQIAKQSHLVKESINFVAEQNLFHVVIEDITDIRAQQSEIEFYAYFDELTQLYNRGYFERYFKHLETNADAHTEFALVLVDLDQFKTINDSFGHHAGNTVLTLVAKLLKKLTPKNCQLARIGGDEFAILWPESSEEQLLSFVEQIIQSISHEQIVFDANIVEISCSIGISRCLKELGSFQLAMAQAQSASALAKKHGGRRYQFFEQSNQSFLKQQGQSQWVARIQAALRENRFVLYAQQIVPLDPNRQHALHYEVLVRLIDESGQVIAPGAFMEAAENYRLMESLDRMIVNKTLLWLEENPAHLARLSNCSINLSGQSLSNPEFVDWLLEVLEQSKLPLSKLCFETTETVAISNLDLATQLFDRLRNLGCKVALDDFGSGLSSFAYFKKLPIDYLKIDGIFIRDLAHDTQDEAIVRSINQLAQVTGKETVAEFVENEAIAIKLREIGVTFAQGYHFSKPAPLEMLVIQ</sequence>
<dbReference type="PANTHER" id="PTHR33121:SF23">
    <property type="entry name" value="CYCLIC DI-GMP PHOSPHODIESTERASE PDEB"/>
    <property type="match status" value="1"/>
</dbReference>
<organism evidence="3 4">
    <name type="scientific">Alginatibacterium sediminis</name>
    <dbReference type="NCBI Taxonomy" id="2164068"/>
    <lineage>
        <taxon>Bacteria</taxon>
        <taxon>Pseudomonadati</taxon>
        <taxon>Pseudomonadota</taxon>
        <taxon>Gammaproteobacteria</taxon>
        <taxon>Alteromonadales</taxon>
        <taxon>Alteromonadaceae</taxon>
        <taxon>Alginatibacterium</taxon>
    </lineage>
</organism>
<dbReference type="GO" id="GO:0071111">
    <property type="term" value="F:cyclic-guanylate-specific phosphodiesterase activity"/>
    <property type="evidence" value="ECO:0007669"/>
    <property type="project" value="InterPro"/>
</dbReference>
<dbReference type="SMART" id="SM00267">
    <property type="entry name" value="GGDEF"/>
    <property type="match status" value="1"/>
</dbReference>
<dbReference type="SMART" id="SM00052">
    <property type="entry name" value="EAL"/>
    <property type="match status" value="1"/>
</dbReference>
<dbReference type="SUPFAM" id="SSF55073">
    <property type="entry name" value="Nucleotide cyclase"/>
    <property type="match status" value="1"/>
</dbReference>
<dbReference type="Gene3D" id="3.30.70.270">
    <property type="match status" value="1"/>
</dbReference>
<accession>A0A420EN76</accession>
<dbReference type="PANTHER" id="PTHR33121">
    <property type="entry name" value="CYCLIC DI-GMP PHOSPHODIESTERASE PDEF"/>
    <property type="match status" value="1"/>
</dbReference>
<dbReference type="PROSITE" id="PS50887">
    <property type="entry name" value="GGDEF"/>
    <property type="match status" value="1"/>
</dbReference>
<feature type="domain" description="EAL" evidence="1">
    <location>
        <begin position="790"/>
        <end position="1041"/>
    </location>
</feature>
<dbReference type="SUPFAM" id="SSF55785">
    <property type="entry name" value="PYP-like sensor domain (PAS domain)"/>
    <property type="match status" value="1"/>
</dbReference>
<dbReference type="CDD" id="cd01948">
    <property type="entry name" value="EAL"/>
    <property type="match status" value="1"/>
</dbReference>
<evidence type="ECO:0000259" key="1">
    <source>
        <dbReference type="PROSITE" id="PS50883"/>
    </source>
</evidence>
<evidence type="ECO:0000259" key="2">
    <source>
        <dbReference type="PROSITE" id="PS50887"/>
    </source>
</evidence>
<dbReference type="InterPro" id="IPR001633">
    <property type="entry name" value="EAL_dom"/>
</dbReference>
<dbReference type="Gene3D" id="3.20.20.450">
    <property type="entry name" value="EAL domain"/>
    <property type="match status" value="1"/>
</dbReference>
<gene>
    <name evidence="3" type="ORF">DBZ36_00510</name>
</gene>
<dbReference type="Gene3D" id="3.40.50.2300">
    <property type="match status" value="2"/>
</dbReference>
<dbReference type="NCBIfam" id="TIGR00229">
    <property type="entry name" value="sensory_box"/>
    <property type="match status" value="1"/>
</dbReference>
<dbReference type="InterPro" id="IPR000014">
    <property type="entry name" value="PAS"/>
</dbReference>
<dbReference type="Proteomes" id="UP000286482">
    <property type="component" value="Unassembled WGS sequence"/>
</dbReference>
<dbReference type="Pfam" id="PF00990">
    <property type="entry name" value="GGDEF"/>
    <property type="match status" value="1"/>
</dbReference>
<dbReference type="InterPro" id="IPR029787">
    <property type="entry name" value="Nucleotide_cyclase"/>
</dbReference>
<dbReference type="AlphaFoldDB" id="A0A420EN76"/>
<feature type="domain" description="GGDEF" evidence="2">
    <location>
        <begin position="646"/>
        <end position="779"/>
    </location>
</feature>
<name>A0A420EN76_9ALTE</name>
<dbReference type="CDD" id="cd01949">
    <property type="entry name" value="GGDEF"/>
    <property type="match status" value="1"/>
</dbReference>
<dbReference type="Pfam" id="PF00563">
    <property type="entry name" value="EAL"/>
    <property type="match status" value="1"/>
</dbReference>
<dbReference type="NCBIfam" id="TIGR00254">
    <property type="entry name" value="GGDEF"/>
    <property type="match status" value="1"/>
</dbReference>
<dbReference type="InterPro" id="IPR000160">
    <property type="entry name" value="GGDEF_dom"/>
</dbReference>
<dbReference type="InterPro" id="IPR035965">
    <property type="entry name" value="PAS-like_dom_sf"/>
</dbReference>
<dbReference type="SUPFAM" id="SSF141868">
    <property type="entry name" value="EAL domain-like"/>
    <property type="match status" value="1"/>
</dbReference>
<keyword evidence="4" id="KW-1185">Reference proteome</keyword>
<comment type="caution">
    <text evidence="3">The sequence shown here is derived from an EMBL/GenBank/DDBJ whole genome shotgun (WGS) entry which is preliminary data.</text>
</comment>